<evidence type="ECO:0000256" key="8">
    <source>
        <dbReference type="ARBA" id="ARBA00022989"/>
    </source>
</evidence>
<feature type="domain" description="G-protein coupled receptors family 1 profile" evidence="17">
    <location>
        <begin position="256"/>
        <end position="504"/>
    </location>
</feature>
<dbReference type="Gene3D" id="3.30.70.270">
    <property type="match status" value="1"/>
</dbReference>
<dbReference type="AlphaFoldDB" id="A0A6P3VVQ7"/>
<dbReference type="RefSeq" id="XP_012682513.2">
    <property type="nucleotide sequence ID" value="XM_012827059.2"/>
</dbReference>
<comment type="similarity">
    <text evidence="15">Belongs to the G-protein coupled receptor 1 family.</text>
</comment>
<dbReference type="InterPro" id="IPR052921">
    <property type="entry name" value="GPCR1_Superfamily_Member"/>
</dbReference>
<evidence type="ECO:0000256" key="5">
    <source>
        <dbReference type="ARBA" id="ARBA00022606"/>
    </source>
</evidence>
<evidence type="ECO:0000256" key="3">
    <source>
        <dbReference type="ARBA" id="ARBA00012180"/>
    </source>
</evidence>
<evidence type="ECO:0000256" key="1">
    <source>
        <dbReference type="ARBA" id="ARBA00004651"/>
    </source>
</evidence>
<dbReference type="InterPro" id="IPR043128">
    <property type="entry name" value="Rev_trsase/Diguanyl_cyclase"/>
</dbReference>
<keyword evidence="10 16" id="KW-0472">Membrane</keyword>
<dbReference type="InterPro" id="IPR000276">
    <property type="entry name" value="GPCR_Rhodpsn"/>
</dbReference>
<evidence type="ECO:0000256" key="2">
    <source>
        <dbReference type="ARBA" id="ARBA00010879"/>
    </source>
</evidence>
<feature type="transmembrane region" description="Helical" evidence="16">
    <location>
        <begin position="486"/>
        <end position="506"/>
    </location>
</feature>
<name>A0A6P3VVQ7_CLUHA</name>
<gene>
    <name evidence="19" type="primary">LOC105899841</name>
</gene>
<evidence type="ECO:0000256" key="10">
    <source>
        <dbReference type="ARBA" id="ARBA00023136"/>
    </source>
</evidence>
<dbReference type="PRINTS" id="PR00237">
    <property type="entry name" value="GPCRRHODOPSN"/>
</dbReference>
<dbReference type="GO" id="GO:0005886">
    <property type="term" value="C:plasma membrane"/>
    <property type="evidence" value="ECO:0007669"/>
    <property type="project" value="UniProtKB-SubCell"/>
</dbReference>
<evidence type="ECO:0000256" key="13">
    <source>
        <dbReference type="ARBA" id="ARBA00023180"/>
    </source>
</evidence>
<comment type="similarity">
    <text evidence="2">Belongs to the beta type-B retroviral polymerase family. HERV class-II K(HML-2) pol subfamily.</text>
</comment>
<keyword evidence="14 15" id="KW-0807">Transducer</keyword>
<dbReference type="Pfam" id="PF13853">
    <property type="entry name" value="7tm_4"/>
    <property type="match status" value="1"/>
</dbReference>
<keyword evidence="13" id="KW-0325">Glycoprotein</keyword>
<evidence type="ECO:0000256" key="14">
    <source>
        <dbReference type="ARBA" id="ARBA00023224"/>
    </source>
</evidence>
<dbReference type="InterPro" id="IPR000477">
    <property type="entry name" value="RT_dom"/>
</dbReference>
<feature type="transmembrane region" description="Helical" evidence="16">
    <location>
        <begin position="356"/>
        <end position="377"/>
    </location>
</feature>
<dbReference type="SUPFAM" id="SSF81321">
    <property type="entry name" value="Family A G protein-coupled receptor-like"/>
    <property type="match status" value="1"/>
</dbReference>
<evidence type="ECO:0000256" key="11">
    <source>
        <dbReference type="ARBA" id="ARBA00023157"/>
    </source>
</evidence>
<evidence type="ECO:0000256" key="12">
    <source>
        <dbReference type="ARBA" id="ARBA00023170"/>
    </source>
</evidence>
<dbReference type="GO" id="GO:0004523">
    <property type="term" value="F:RNA-DNA hybrid ribonuclease activity"/>
    <property type="evidence" value="ECO:0007669"/>
    <property type="project" value="UniProtKB-EC"/>
</dbReference>
<evidence type="ECO:0000259" key="17">
    <source>
        <dbReference type="PROSITE" id="PS50262"/>
    </source>
</evidence>
<dbReference type="FunFam" id="1.20.1070.10:FF:000024">
    <property type="entry name" value="Olfactory receptor"/>
    <property type="match status" value="1"/>
</dbReference>
<dbReference type="Gene3D" id="1.20.1070.10">
    <property type="entry name" value="Rhodopsin 7-helix transmembrane proteins"/>
    <property type="match status" value="1"/>
</dbReference>
<feature type="transmembrane region" description="Helical" evidence="16">
    <location>
        <begin position="411"/>
        <end position="435"/>
    </location>
</feature>
<evidence type="ECO:0000256" key="6">
    <source>
        <dbReference type="ARBA" id="ARBA00022692"/>
    </source>
</evidence>
<dbReference type="OrthoDB" id="6151005at2759"/>
<evidence type="ECO:0000313" key="19">
    <source>
        <dbReference type="RefSeq" id="XP_012682513.2"/>
    </source>
</evidence>
<dbReference type="GO" id="GO:0004984">
    <property type="term" value="F:olfactory receptor activity"/>
    <property type="evidence" value="ECO:0007669"/>
    <property type="project" value="InterPro"/>
</dbReference>
<dbReference type="GO" id="GO:0004930">
    <property type="term" value="F:G protein-coupled receptor activity"/>
    <property type="evidence" value="ECO:0007669"/>
    <property type="project" value="UniProtKB-KW"/>
</dbReference>
<keyword evidence="18" id="KW-1185">Reference proteome</keyword>
<evidence type="ECO:0000313" key="18">
    <source>
        <dbReference type="Proteomes" id="UP000515152"/>
    </source>
</evidence>
<dbReference type="GO" id="GO:0005549">
    <property type="term" value="F:odorant binding"/>
    <property type="evidence" value="ECO:0007669"/>
    <property type="project" value="TreeGrafter"/>
</dbReference>
<dbReference type="FunFam" id="3.30.70.270:FF:000003">
    <property type="entry name" value="Transposon Ty3-G Gag-Pol polyprotein"/>
    <property type="match status" value="1"/>
</dbReference>
<dbReference type="GeneID" id="105899841"/>
<dbReference type="PANTHER" id="PTHR26451">
    <property type="entry name" value="G_PROTEIN_RECEP_F1_2 DOMAIN-CONTAINING PROTEIN"/>
    <property type="match status" value="1"/>
</dbReference>
<dbReference type="PROSITE" id="PS00237">
    <property type="entry name" value="G_PROTEIN_RECEP_F1_1"/>
    <property type="match status" value="1"/>
</dbReference>
<dbReference type="InterPro" id="IPR017452">
    <property type="entry name" value="GPCR_Rhodpsn_7TM"/>
</dbReference>
<dbReference type="InterPro" id="IPR043502">
    <property type="entry name" value="DNA/RNA_pol_sf"/>
</dbReference>
<protein>
    <recommendedName>
        <fullName evidence="3">ribonuclease H</fullName>
        <ecNumber evidence="3">3.1.26.4</ecNumber>
    </recommendedName>
</protein>
<feature type="transmembrane region" description="Helical" evidence="16">
    <location>
        <begin position="241"/>
        <end position="263"/>
    </location>
</feature>
<keyword evidence="11" id="KW-1015">Disulfide bond</keyword>
<evidence type="ECO:0000256" key="7">
    <source>
        <dbReference type="ARBA" id="ARBA00022725"/>
    </source>
</evidence>
<keyword evidence="8 16" id="KW-1133">Transmembrane helix</keyword>
<keyword evidence="9 15" id="KW-0297">G-protein coupled receptor</keyword>
<comment type="subcellular location">
    <subcellularLocation>
        <location evidence="1">Cell membrane</location>
        <topology evidence="1">Multi-pass membrane protein</topology>
    </subcellularLocation>
</comment>
<dbReference type="PROSITE" id="PS50262">
    <property type="entry name" value="G_PROTEIN_RECEP_F1_2"/>
    <property type="match status" value="1"/>
</dbReference>
<dbReference type="SUPFAM" id="SSF56672">
    <property type="entry name" value="DNA/RNA polymerases"/>
    <property type="match status" value="1"/>
</dbReference>
<keyword evidence="7" id="KW-0552">Olfaction</keyword>
<organism evidence="18 19">
    <name type="scientific">Clupea harengus</name>
    <name type="common">Atlantic herring</name>
    <dbReference type="NCBI Taxonomy" id="7950"/>
    <lineage>
        <taxon>Eukaryota</taxon>
        <taxon>Metazoa</taxon>
        <taxon>Chordata</taxon>
        <taxon>Craniata</taxon>
        <taxon>Vertebrata</taxon>
        <taxon>Euteleostomi</taxon>
        <taxon>Actinopterygii</taxon>
        <taxon>Neopterygii</taxon>
        <taxon>Teleostei</taxon>
        <taxon>Clupei</taxon>
        <taxon>Clupeiformes</taxon>
        <taxon>Clupeoidei</taxon>
        <taxon>Clupeidae</taxon>
        <taxon>Clupea</taxon>
    </lineage>
</organism>
<dbReference type="Pfam" id="PF00078">
    <property type="entry name" value="RVT_1"/>
    <property type="match status" value="1"/>
</dbReference>
<reference evidence="19" key="1">
    <citation type="submission" date="2025-08" db="UniProtKB">
        <authorList>
            <consortium name="RefSeq"/>
        </authorList>
    </citation>
    <scope>IDENTIFICATION</scope>
</reference>
<accession>A0A6P3VVQ7</accession>
<dbReference type="PRINTS" id="PR00245">
    <property type="entry name" value="OLFACTORYR"/>
</dbReference>
<dbReference type="PANTHER" id="PTHR26451:SF860">
    <property type="entry name" value="ODORANT RECEPTOR-RELATED"/>
    <property type="match status" value="1"/>
</dbReference>
<keyword evidence="5" id="KW-0716">Sensory transduction</keyword>
<keyword evidence="6 15" id="KW-0812">Transmembrane</keyword>
<evidence type="ECO:0000256" key="9">
    <source>
        <dbReference type="ARBA" id="ARBA00023040"/>
    </source>
</evidence>
<feature type="transmembrane region" description="Helical" evidence="16">
    <location>
        <begin position="313"/>
        <end position="335"/>
    </location>
</feature>
<sequence length="525" mass="60271">MTLSKIGHCVKHLRRLSKVYSRCCLSMIYSRCHRSHSQISRHHCSISPNRQYLTTFERLARAYRWPREDWAVYIVPHLSGKARSAYVAMDINHSMDYARVKEGDGPEEVLRGAEGGTLDTVERRHEVEVEGQLTCCEELFWKRIMDSVLAGTDSFPAAYLDDIVVYSTTWEEHLHHLGKVLQRIERPGLTVHPRKCAHAQEEVSYLGHVFGQGVIRTKNYVRPFLSLVGWYRQELGVYKPLYFVLAFVLYILIITVNLTLILIVTIEKSLHEPMYIFLSNLCVNGLYGTVGFYPKFLLDLQSDVHTITYSWCIIQAYVIYTSAMCEITILTVMAYDRYVAICRPLQYHSILTPRGILKLLVLAWAYPLLISVISVLLTVRIPICGSQIRKLFCDNPSIIKLGCSKAVANQVLSMVIISVYIVQFFFIFISYAHIVKVCISSSEGRTKFTKTCVPHIFVLVIFFMTSLFDVFYSWDGSENLPVSLRNALALQFLILPPLLNPIIYGLQLPQIRKVLRCKHKFMCLS</sequence>
<evidence type="ECO:0000256" key="15">
    <source>
        <dbReference type="RuleBase" id="RU000688"/>
    </source>
</evidence>
<proteinExistence type="inferred from homology"/>
<dbReference type="KEGG" id="char:105899841"/>
<feature type="transmembrane region" description="Helical" evidence="16">
    <location>
        <begin position="275"/>
        <end position="293"/>
    </location>
</feature>
<keyword evidence="4" id="KW-1003">Cell membrane</keyword>
<keyword evidence="12 15" id="KW-0675">Receptor</keyword>
<feature type="transmembrane region" description="Helical" evidence="16">
    <location>
        <begin position="456"/>
        <end position="474"/>
    </location>
</feature>
<dbReference type="EC" id="3.1.26.4" evidence="3"/>
<evidence type="ECO:0000256" key="4">
    <source>
        <dbReference type="ARBA" id="ARBA00022475"/>
    </source>
</evidence>
<dbReference type="InterPro" id="IPR000725">
    <property type="entry name" value="Olfact_rcpt"/>
</dbReference>
<evidence type="ECO:0000256" key="16">
    <source>
        <dbReference type="SAM" id="Phobius"/>
    </source>
</evidence>
<dbReference type="Proteomes" id="UP000515152">
    <property type="component" value="Chromosome 9"/>
</dbReference>